<name>A0ABY3XI90_9GAMM</name>
<evidence type="ECO:0000259" key="2">
    <source>
        <dbReference type="Pfam" id="PF01471"/>
    </source>
</evidence>
<feature type="compositionally biased region" description="Low complexity" evidence="1">
    <location>
        <begin position="805"/>
        <end position="821"/>
    </location>
</feature>
<dbReference type="Pfam" id="PF01471">
    <property type="entry name" value="PG_binding_1"/>
    <property type="match status" value="1"/>
</dbReference>
<feature type="region of interest" description="Disordered" evidence="1">
    <location>
        <begin position="1172"/>
        <end position="1209"/>
    </location>
</feature>
<proteinExistence type="predicted"/>
<dbReference type="InterPro" id="IPR036366">
    <property type="entry name" value="PGBDSf"/>
</dbReference>
<feature type="region of interest" description="Disordered" evidence="1">
    <location>
        <begin position="760"/>
        <end position="779"/>
    </location>
</feature>
<dbReference type="Gene3D" id="1.10.101.10">
    <property type="entry name" value="PGBD-like superfamily/PGBD"/>
    <property type="match status" value="1"/>
</dbReference>
<dbReference type="InterPro" id="IPR002477">
    <property type="entry name" value="Peptidoglycan-bd-like"/>
</dbReference>
<feature type="domain" description="Peptidoglycan binding-like" evidence="2">
    <location>
        <begin position="884"/>
        <end position="940"/>
    </location>
</feature>
<reference evidence="3 4" key="1">
    <citation type="submission" date="2022-03" db="EMBL/GenBank/DDBJ databases">
        <title>Complete genome sequence of Lysobacter capsici VKM B-2533 and Lysobacter gummosus 10.1.1, promising sources of lytic agents.</title>
        <authorList>
            <person name="Tarlachkov S.V."/>
            <person name="Kudryakova I.V."/>
            <person name="Afoshin A.S."/>
            <person name="Leontyevskaya E.A."/>
            <person name="Leontyevskaya N.V."/>
        </authorList>
    </citation>
    <scope>NUCLEOTIDE SEQUENCE [LARGE SCALE GENOMIC DNA]</scope>
    <source>
        <strain evidence="3 4">10.1.1</strain>
    </source>
</reference>
<dbReference type="Proteomes" id="UP000829194">
    <property type="component" value="Chromosome"/>
</dbReference>
<dbReference type="RefSeq" id="WP_057942505.1">
    <property type="nucleotide sequence ID" value="NZ_CP011131.1"/>
</dbReference>
<evidence type="ECO:0000313" key="3">
    <source>
        <dbReference type="EMBL" id="UNP31357.1"/>
    </source>
</evidence>
<evidence type="ECO:0000313" key="4">
    <source>
        <dbReference type="Proteomes" id="UP000829194"/>
    </source>
</evidence>
<accession>A0ABY3XI90</accession>
<gene>
    <name evidence="3" type="ORF">MOV92_09005</name>
</gene>
<dbReference type="InterPro" id="IPR036365">
    <property type="entry name" value="PGBD-like_sf"/>
</dbReference>
<protein>
    <submittedName>
        <fullName evidence="3">Peptidoglycan-binding protein</fullName>
    </submittedName>
</protein>
<feature type="region of interest" description="Disordered" evidence="1">
    <location>
        <begin position="805"/>
        <end position="844"/>
    </location>
</feature>
<evidence type="ECO:0000256" key="1">
    <source>
        <dbReference type="SAM" id="MobiDB-lite"/>
    </source>
</evidence>
<feature type="compositionally biased region" description="Low complexity" evidence="1">
    <location>
        <begin position="1010"/>
        <end position="1021"/>
    </location>
</feature>
<keyword evidence="4" id="KW-1185">Reference proteome</keyword>
<feature type="region of interest" description="Disordered" evidence="1">
    <location>
        <begin position="653"/>
        <end position="672"/>
    </location>
</feature>
<feature type="compositionally biased region" description="Basic and acidic residues" evidence="1">
    <location>
        <begin position="1172"/>
        <end position="1182"/>
    </location>
</feature>
<sequence length="1209" mass="129312">MATSYFLADTNSLIYAYRAGGPQLLDTYRKVARAEGHEFAITKTIETEIEDGPLKQELSQYIADRKIKVLDAAETQQKVRSDPEKFSKNAGERSLLEIATREHAEGRSVIIWSDDKLFASPQIQRQLQRELPGLRTTTTAELIDRTFRDGTISEAEYQQHVVGYRKLSDFQDSPRLNSFDPALSAASVDLDQADEALRGPKGQSGSISKDLLVGERPIHTLARSGGLLATGVDLTLSAQRSAELLEQGNLRAAQSESSRTIARNAGAWIGGTTAAYVVGSSGYVPVALIVADAALLAKAADKAVDLVEDYQIHHQADKNGVVWTFADGNWVRPAALDRTPDGISNPVTGVVGANYEKARELGYRATNEAVELALGKMPPPQDPFNLPARESDRMGLDNNHWRRDPATEQWVRSVKVAETGANDRGVYEQQIASPQRADELSRESLGRIQTNIATGREAVAMVYQENYAAQRWRDFDGIPAAVAAATPRPDTLMASDKNLYQRSDAGVWSSGGKVAQGSLELELELTRAARQPSLEQHSQRLASLEARPAPTAEQNQQNELLHRYRVAGVELDPDWQQAIVLATRRTRDEHGLAGPGSMQLQNKTGGKTAADNAVAADSPVAHYQRGLDGVERIAAVTSTQDIEQALKEVRASRQESAPLPDSPEMRITAQSPQEREAYRQALREANRQGVSVQEAQTLATLAAVEVRAPRVDGAHRRIEVESTVERERERDVAAQAPVSAGADMPAVPVLQAAAVAPELEGRAQGQERETITPSAQSAQPAIPQSFAVADAPSAAVQAAAVPAFPSATPQTPQSQSPAQTPDAVAQSVPSADAPMPQPSKANERTIASEVSITPDAATAGPVPLAGAGAGAGLGVPEGLRLGDRGDDVEFLQFRLQRAGARGPDGRPVTQDGYYGVETEYAVRQFQQAQDLPVTGVADQAVDMALVQAQRPGVGSPKPPQPVMPAQAVAELTVERSYPEISPARAQFANEAPPLSVAPHEARIAAAQTLAGSSRGASQSAAETRAQMEDAAHSINAPPSAGSPGGKTQRQEPGRDDAQAIAAQPHGPSQAFASDHRDYALFAAIQARLPKDTQDDKTAELMHAAKLGGVDRVDKFKDVVVVGDRAFAYGHVPGFYGNVSLTASAPELEDTLKRTQAFDQKQALELEQFQRQQEELNRNHTDPVMRLGAQTLQPAMSDGPSAGGGGGDGG</sequence>
<organism evidence="3 4">
    <name type="scientific">Lysobacter gummosus</name>
    <dbReference type="NCBI Taxonomy" id="262324"/>
    <lineage>
        <taxon>Bacteria</taxon>
        <taxon>Pseudomonadati</taxon>
        <taxon>Pseudomonadota</taxon>
        <taxon>Gammaproteobacteria</taxon>
        <taxon>Lysobacterales</taxon>
        <taxon>Lysobacteraceae</taxon>
        <taxon>Lysobacter</taxon>
    </lineage>
</organism>
<feature type="region of interest" description="Disordered" evidence="1">
    <location>
        <begin position="1008"/>
        <end position="1056"/>
    </location>
</feature>
<feature type="region of interest" description="Disordered" evidence="1">
    <location>
        <begin position="589"/>
        <end position="610"/>
    </location>
</feature>
<dbReference type="SUPFAM" id="SSF47090">
    <property type="entry name" value="PGBD-like"/>
    <property type="match status" value="1"/>
</dbReference>
<feature type="compositionally biased region" description="Gly residues" evidence="1">
    <location>
        <begin position="1200"/>
        <end position="1209"/>
    </location>
</feature>
<dbReference type="EMBL" id="CP093547">
    <property type="protein sequence ID" value="UNP31357.1"/>
    <property type="molecule type" value="Genomic_DNA"/>
</dbReference>
<feature type="compositionally biased region" description="Basic and acidic residues" evidence="1">
    <location>
        <begin position="760"/>
        <end position="770"/>
    </location>
</feature>